<sequence>MMYTVKEIYFTLQGEGYHTGRPAVFIRFTGCNLWTGLEWDRQSAICDWCDTDFVGTDGPNGGKYSATEITNIITDLWPESQSSRPYIVCTGGEPLLQMDNTLIETIHYAGFEIGLETNGTMLPPQGIDWICVSPKSKANFILKKGNELKIVFPQSGINPRQHENLEFDHFFIQPMDGKKQKENIKKSEEFVFKYPQWKLSLQTHKIVGIP</sequence>
<dbReference type="EMBL" id="FAXC01000344">
    <property type="protein sequence ID" value="CUV10046.1"/>
    <property type="molecule type" value="Genomic_DNA"/>
</dbReference>
<keyword evidence="2" id="KW-0949">S-adenosyl-L-methionine</keyword>
<keyword evidence="5" id="KW-0460">Magnesium</keyword>
<keyword evidence="7" id="KW-0411">Iron-sulfur</keyword>
<dbReference type="PIRSF" id="PIRSF000370">
    <property type="entry name" value="QueE"/>
    <property type="match status" value="1"/>
</dbReference>
<organism evidence="10">
    <name type="scientific">hydrothermal vent metagenome</name>
    <dbReference type="NCBI Taxonomy" id="652676"/>
    <lineage>
        <taxon>unclassified sequences</taxon>
        <taxon>metagenomes</taxon>
        <taxon>ecological metagenomes</taxon>
    </lineage>
</organism>
<dbReference type="GO" id="GO:0046872">
    <property type="term" value="F:metal ion binding"/>
    <property type="evidence" value="ECO:0007669"/>
    <property type="project" value="UniProtKB-KW"/>
</dbReference>
<dbReference type="Gene3D" id="3.20.20.70">
    <property type="entry name" value="Aldolase class I"/>
    <property type="match status" value="1"/>
</dbReference>
<evidence type="ECO:0000256" key="2">
    <source>
        <dbReference type="ARBA" id="ARBA00022691"/>
    </source>
</evidence>
<proteinExistence type="inferred from homology"/>
<name>A0A160VH04_9ZZZZ</name>
<dbReference type="GO" id="GO:0051539">
    <property type="term" value="F:4 iron, 4 sulfur cluster binding"/>
    <property type="evidence" value="ECO:0007669"/>
    <property type="project" value="UniProtKB-KW"/>
</dbReference>
<evidence type="ECO:0000256" key="3">
    <source>
        <dbReference type="ARBA" id="ARBA00022723"/>
    </source>
</evidence>
<evidence type="ECO:0000313" key="10">
    <source>
        <dbReference type="EMBL" id="CUV10046.1"/>
    </source>
</evidence>
<evidence type="ECO:0000256" key="4">
    <source>
        <dbReference type="ARBA" id="ARBA00022785"/>
    </source>
</evidence>
<dbReference type="HAMAP" id="MF_00917">
    <property type="entry name" value="QueE"/>
    <property type="match status" value="1"/>
</dbReference>
<reference evidence="10" key="1">
    <citation type="submission" date="2015-10" db="EMBL/GenBank/DDBJ databases">
        <authorList>
            <person name="Gilbert D.G."/>
        </authorList>
    </citation>
    <scope>NUCLEOTIDE SEQUENCE</scope>
</reference>
<evidence type="ECO:0000256" key="6">
    <source>
        <dbReference type="ARBA" id="ARBA00023004"/>
    </source>
</evidence>
<dbReference type="SUPFAM" id="SSF102114">
    <property type="entry name" value="Radical SAM enzymes"/>
    <property type="match status" value="1"/>
</dbReference>
<keyword evidence="4" id="KW-0671">Queuosine biosynthesis</keyword>
<dbReference type="InterPro" id="IPR013785">
    <property type="entry name" value="Aldolase_TIM"/>
</dbReference>
<dbReference type="InterPro" id="IPR024924">
    <property type="entry name" value="7-CO-7-deazaguanine_synth-like"/>
</dbReference>
<dbReference type="PANTHER" id="PTHR42836:SF1">
    <property type="entry name" value="7-CARBOXY-7-DEAZAGUANINE SYNTHASE"/>
    <property type="match status" value="1"/>
</dbReference>
<dbReference type="GO" id="GO:0008616">
    <property type="term" value="P:tRNA queuosine(34) biosynthetic process"/>
    <property type="evidence" value="ECO:0007669"/>
    <property type="project" value="UniProtKB-KW"/>
</dbReference>
<dbReference type="AlphaFoldDB" id="A0A160VH04"/>
<accession>A0A160VH04</accession>
<keyword evidence="3" id="KW-0479">Metal-binding</keyword>
<gene>
    <name evidence="10" type="ORF">MGWOODY_Mmi1552</name>
</gene>
<dbReference type="InterPro" id="IPR058240">
    <property type="entry name" value="rSAM_sf"/>
</dbReference>
<keyword evidence="8" id="KW-0456">Lyase</keyword>
<dbReference type="PANTHER" id="PTHR42836">
    <property type="entry name" value="7-CARBOXY-7-DEAZAGUANINE SYNTHASE"/>
    <property type="match status" value="1"/>
</dbReference>
<dbReference type="NCBIfam" id="TIGR04508">
    <property type="entry name" value="queE_Cx14CxxC"/>
    <property type="match status" value="1"/>
</dbReference>
<keyword evidence="1" id="KW-0004">4Fe-4S</keyword>
<evidence type="ECO:0000256" key="8">
    <source>
        <dbReference type="ARBA" id="ARBA00023239"/>
    </source>
</evidence>
<evidence type="ECO:0000256" key="5">
    <source>
        <dbReference type="ARBA" id="ARBA00022842"/>
    </source>
</evidence>
<evidence type="ECO:0000256" key="7">
    <source>
        <dbReference type="ARBA" id="ARBA00023014"/>
    </source>
</evidence>
<dbReference type="SFLD" id="SFLDS00029">
    <property type="entry name" value="Radical_SAM"/>
    <property type="match status" value="1"/>
</dbReference>
<evidence type="ECO:0000259" key="9">
    <source>
        <dbReference type="PROSITE" id="PS51918"/>
    </source>
</evidence>
<protein>
    <submittedName>
        <fullName evidence="10">Queuosine Biosynthesis QueE Radical SAM</fullName>
    </submittedName>
</protein>
<feature type="domain" description="Radical SAM core" evidence="9">
    <location>
        <begin position="18"/>
        <end position="210"/>
    </location>
</feature>
<evidence type="ECO:0000256" key="1">
    <source>
        <dbReference type="ARBA" id="ARBA00022485"/>
    </source>
</evidence>
<dbReference type="InterPro" id="IPR030977">
    <property type="entry name" value="QueE_Cx14CxxC"/>
</dbReference>
<dbReference type="GO" id="GO:0016829">
    <property type="term" value="F:lyase activity"/>
    <property type="evidence" value="ECO:0007669"/>
    <property type="project" value="UniProtKB-KW"/>
</dbReference>
<dbReference type="SFLD" id="SFLDF00376">
    <property type="entry name" value="7-carboxy-7-deazaguanine_synth"/>
    <property type="match status" value="1"/>
</dbReference>
<dbReference type="PROSITE" id="PS51918">
    <property type="entry name" value="RADICAL_SAM"/>
    <property type="match status" value="1"/>
</dbReference>
<keyword evidence="6" id="KW-0408">Iron</keyword>
<dbReference type="InterPro" id="IPR007197">
    <property type="entry name" value="rSAM"/>
</dbReference>